<dbReference type="Pfam" id="PF00664">
    <property type="entry name" value="ABC_membrane"/>
    <property type="match status" value="1"/>
</dbReference>
<dbReference type="GO" id="GO:0140359">
    <property type="term" value="F:ABC-type transporter activity"/>
    <property type="evidence" value="ECO:0007669"/>
    <property type="project" value="InterPro"/>
</dbReference>
<dbReference type="InterPro" id="IPR003439">
    <property type="entry name" value="ABC_transporter-like_ATP-bd"/>
</dbReference>
<protein>
    <recommendedName>
        <fullName evidence="8">Iron-sulfur clusters transporter ABCB7, mitochondrial</fullName>
    </recommendedName>
    <alternativeName>
        <fullName evidence="9">ATP-binding cassette sub-family B member 7, mitochondrial</fullName>
    </alternativeName>
</protein>
<feature type="transmembrane region" description="Helical" evidence="12">
    <location>
        <begin position="383"/>
        <end position="405"/>
    </location>
</feature>
<evidence type="ECO:0000256" key="8">
    <source>
        <dbReference type="ARBA" id="ARBA00041016"/>
    </source>
</evidence>
<keyword evidence="5" id="KW-0067">ATP-binding</keyword>
<dbReference type="InterPro" id="IPR027417">
    <property type="entry name" value="P-loop_NTPase"/>
</dbReference>
<dbReference type="AlphaFoldDB" id="A0AAV2IMV6"/>
<dbReference type="Pfam" id="PF00005">
    <property type="entry name" value="ABC_tran"/>
    <property type="match status" value="1"/>
</dbReference>
<comment type="catalytic activity">
    <reaction evidence="10">
        <text>(glutathione)4[2Fe(III)-2S] cluster(in) + ATP + H2O = (glutathione)4[2Fe(III)-2S] cluster(out) + ADP + phosphate + H(+)</text>
        <dbReference type="Rhea" id="RHEA:67028"/>
        <dbReference type="ChEBI" id="CHEBI:15377"/>
        <dbReference type="ChEBI" id="CHEBI:15378"/>
        <dbReference type="ChEBI" id="CHEBI:30616"/>
        <dbReference type="ChEBI" id="CHEBI:43474"/>
        <dbReference type="ChEBI" id="CHEBI:167627"/>
        <dbReference type="ChEBI" id="CHEBI:456216"/>
    </reaction>
    <physiologicalReaction direction="left-to-right" evidence="10">
        <dbReference type="Rhea" id="RHEA:67029"/>
    </physiologicalReaction>
</comment>
<evidence type="ECO:0000256" key="3">
    <source>
        <dbReference type="ARBA" id="ARBA00022692"/>
    </source>
</evidence>
<dbReference type="PROSITE" id="PS50893">
    <property type="entry name" value="ABC_TRANSPORTER_2"/>
    <property type="match status" value="1"/>
</dbReference>
<evidence type="ECO:0000256" key="11">
    <source>
        <dbReference type="SAM" id="MobiDB-lite"/>
    </source>
</evidence>
<evidence type="ECO:0000256" key="7">
    <source>
        <dbReference type="ARBA" id="ARBA00023136"/>
    </source>
</evidence>
<dbReference type="CDD" id="cd03253">
    <property type="entry name" value="ABCC_ATM1_transporter"/>
    <property type="match status" value="1"/>
</dbReference>
<dbReference type="CDD" id="cd18582">
    <property type="entry name" value="ABC_6TM_ATM1_ABCB7"/>
    <property type="match status" value="1"/>
</dbReference>
<dbReference type="FunFam" id="1.20.1560.10:FF:000004">
    <property type="entry name" value="ATP-binding cassette sub-family B member 7"/>
    <property type="match status" value="1"/>
</dbReference>
<evidence type="ECO:0000256" key="6">
    <source>
        <dbReference type="ARBA" id="ARBA00022989"/>
    </source>
</evidence>
<evidence type="ECO:0000256" key="12">
    <source>
        <dbReference type="SAM" id="Phobius"/>
    </source>
</evidence>
<keyword evidence="16" id="KW-1185">Reference proteome</keyword>
<feature type="transmembrane region" description="Helical" evidence="12">
    <location>
        <begin position="293"/>
        <end position="314"/>
    </location>
</feature>
<dbReference type="Gene3D" id="3.40.50.300">
    <property type="entry name" value="P-loop containing nucleotide triphosphate hydrolases"/>
    <property type="match status" value="1"/>
</dbReference>
<dbReference type="GO" id="GO:0006879">
    <property type="term" value="P:intracellular iron ion homeostasis"/>
    <property type="evidence" value="ECO:0007669"/>
    <property type="project" value="TreeGrafter"/>
</dbReference>
<evidence type="ECO:0000256" key="5">
    <source>
        <dbReference type="ARBA" id="ARBA00022840"/>
    </source>
</evidence>
<proteinExistence type="predicted"/>
<keyword evidence="6 12" id="KW-1133">Transmembrane helix</keyword>
<dbReference type="EMBL" id="CAXITT010001368">
    <property type="protein sequence ID" value="CAL1548476.1"/>
    <property type="molecule type" value="Genomic_DNA"/>
</dbReference>
<gene>
    <name evidence="15" type="ORF">GSLYS_00021793001</name>
</gene>
<dbReference type="InterPro" id="IPR003593">
    <property type="entry name" value="AAA+_ATPase"/>
</dbReference>
<feature type="transmembrane region" description="Helical" evidence="12">
    <location>
        <begin position="141"/>
        <end position="162"/>
    </location>
</feature>
<evidence type="ECO:0000256" key="9">
    <source>
        <dbReference type="ARBA" id="ARBA00042945"/>
    </source>
</evidence>
<evidence type="ECO:0000259" key="13">
    <source>
        <dbReference type="PROSITE" id="PS50893"/>
    </source>
</evidence>
<dbReference type="PANTHER" id="PTHR24221">
    <property type="entry name" value="ATP-BINDING CASSETTE SUB-FAMILY B"/>
    <property type="match status" value="1"/>
</dbReference>
<dbReference type="SUPFAM" id="SSF52540">
    <property type="entry name" value="P-loop containing nucleoside triphosphate hydrolases"/>
    <property type="match status" value="1"/>
</dbReference>
<dbReference type="InterPro" id="IPR011527">
    <property type="entry name" value="ABC1_TM_dom"/>
</dbReference>
<dbReference type="PANTHER" id="PTHR24221:SF402">
    <property type="entry name" value="IRON-SULFUR CLUSTERS TRANSPORTER ABCB7, MITOCHONDRIAL"/>
    <property type="match status" value="1"/>
</dbReference>
<feature type="compositionally biased region" description="Basic and acidic residues" evidence="11">
    <location>
        <begin position="733"/>
        <end position="743"/>
    </location>
</feature>
<feature type="domain" description="ABC transporter" evidence="13">
    <location>
        <begin position="472"/>
        <end position="707"/>
    </location>
</feature>
<feature type="transmembrane region" description="Helical" evidence="12">
    <location>
        <begin position="182"/>
        <end position="199"/>
    </location>
</feature>
<dbReference type="InterPro" id="IPR036640">
    <property type="entry name" value="ABC1_TM_sf"/>
</dbReference>
<dbReference type="GO" id="GO:0005524">
    <property type="term" value="F:ATP binding"/>
    <property type="evidence" value="ECO:0007669"/>
    <property type="project" value="UniProtKB-KW"/>
</dbReference>
<keyword evidence="3 12" id="KW-0812">Transmembrane</keyword>
<dbReference type="GO" id="GO:0016887">
    <property type="term" value="F:ATP hydrolysis activity"/>
    <property type="evidence" value="ECO:0007669"/>
    <property type="project" value="InterPro"/>
</dbReference>
<comment type="subcellular location">
    <subcellularLocation>
        <location evidence="1">Mitochondrion inner membrane</location>
        <topology evidence="1">Multi-pass membrane protein</topology>
    </subcellularLocation>
</comment>
<reference evidence="15 16" key="1">
    <citation type="submission" date="2024-04" db="EMBL/GenBank/DDBJ databases">
        <authorList>
            <consortium name="Genoscope - CEA"/>
            <person name="William W."/>
        </authorList>
    </citation>
    <scope>NUCLEOTIDE SEQUENCE [LARGE SCALE GENOMIC DNA]</scope>
</reference>
<feature type="compositionally biased region" description="Polar residues" evidence="11">
    <location>
        <begin position="712"/>
        <end position="726"/>
    </location>
</feature>
<evidence type="ECO:0000313" key="15">
    <source>
        <dbReference type="EMBL" id="CAL1548476.1"/>
    </source>
</evidence>
<dbReference type="FunFam" id="3.40.50.300:FF:000186">
    <property type="entry name" value="ATP-binding cassette sub-family B member 7, mitochondrial"/>
    <property type="match status" value="1"/>
</dbReference>
<evidence type="ECO:0000256" key="4">
    <source>
        <dbReference type="ARBA" id="ARBA00022741"/>
    </source>
</evidence>
<dbReference type="PROSITE" id="PS50929">
    <property type="entry name" value="ABC_TM1F"/>
    <property type="match status" value="1"/>
</dbReference>
<evidence type="ECO:0000256" key="10">
    <source>
        <dbReference type="ARBA" id="ARBA00048046"/>
    </source>
</evidence>
<sequence>MAAYNFLTRSVLKIQYGKISSGKSVFHMQSQIRLFSALRGDLKHTKIYQQRHQWIQTSKQYASRNGPGQPVKSPVLPKLPLFKRIILKFTPQKRSWHPGASNLTPNEIGITNAKPVRYIDIVKSMLVYIWPKNNLSFRIRVIVALSLLVGAKALNVTVPFIFKHGVDYLNTPANWLGIEDAGKTIFTVAFAIMVGYGLARTGAAAFNELRNAVFAKVAQSSIRKVARNVFLHLHSMDLSFHLSRQTGALSKAIDRGTRGINFVLSALVFNVAPTILEVSFVSSVLYYKCGGNFALVTLGCVASYTLFTLAITQWRTKFRVMMNKADSEAGAKAIDSLINYETVKYFNNEQYEADKYDKQLKKYEDSSLKTTVSLAMLNWGQNVIFSVGLTAVMIMASNNIMAGTMTVGDLVMVNGLLFQLSLPLNFLGSVYREVRQSLIDMHAMFSLLNMTTSIKSKLNAPLLQVTPSESTITFQDVYFEYVRGHSILNGLSFTVPSGKKVAIVGGSGSGKSTIVRLLFRFYDPQKGSILINGQEIENVNLESIRKAIGVVPQDCVLFHDTVYHNIAYGNLSATEEEVHRAAKMAEIHDAIMNRFPHKYQTQVGERGLKLSGGEKQRVAIARTILKDPPIVIYDEATSSLDTITEQNILQALRRVTQGKTTIVIAHRLSTVVDADQILVLDKGRVVEQGSHPELISDPNSLYAQLWQKQSSSMDLNNNDNTKSVQNGAEPIILDEKDSVPNSH</sequence>
<dbReference type="InterPro" id="IPR039421">
    <property type="entry name" value="Type_1_exporter"/>
</dbReference>
<comment type="caution">
    <text evidence="15">The sequence shown here is derived from an EMBL/GenBank/DDBJ whole genome shotgun (WGS) entry which is preliminary data.</text>
</comment>
<keyword evidence="4" id="KW-0547">Nucleotide-binding</keyword>
<dbReference type="GO" id="GO:0005743">
    <property type="term" value="C:mitochondrial inner membrane"/>
    <property type="evidence" value="ECO:0007669"/>
    <property type="project" value="UniProtKB-SubCell"/>
</dbReference>
<dbReference type="SMART" id="SM00382">
    <property type="entry name" value="AAA"/>
    <property type="match status" value="1"/>
</dbReference>
<dbReference type="SUPFAM" id="SSF90123">
    <property type="entry name" value="ABC transporter transmembrane region"/>
    <property type="match status" value="1"/>
</dbReference>
<dbReference type="Gene3D" id="1.20.1560.10">
    <property type="entry name" value="ABC transporter type 1, transmembrane domain"/>
    <property type="match status" value="1"/>
</dbReference>
<evidence type="ECO:0000256" key="1">
    <source>
        <dbReference type="ARBA" id="ARBA00004448"/>
    </source>
</evidence>
<name>A0AAV2IMV6_LYMST</name>
<feature type="domain" description="ABC transmembrane type-1" evidence="14">
    <location>
        <begin position="142"/>
        <end position="436"/>
    </location>
</feature>
<organism evidence="15 16">
    <name type="scientific">Lymnaea stagnalis</name>
    <name type="common">Great pond snail</name>
    <name type="synonym">Helix stagnalis</name>
    <dbReference type="NCBI Taxonomy" id="6523"/>
    <lineage>
        <taxon>Eukaryota</taxon>
        <taxon>Metazoa</taxon>
        <taxon>Spiralia</taxon>
        <taxon>Lophotrochozoa</taxon>
        <taxon>Mollusca</taxon>
        <taxon>Gastropoda</taxon>
        <taxon>Heterobranchia</taxon>
        <taxon>Euthyneura</taxon>
        <taxon>Panpulmonata</taxon>
        <taxon>Hygrophila</taxon>
        <taxon>Lymnaeoidea</taxon>
        <taxon>Lymnaeidae</taxon>
        <taxon>Lymnaea</taxon>
    </lineage>
</organism>
<evidence type="ECO:0000259" key="14">
    <source>
        <dbReference type="PROSITE" id="PS50929"/>
    </source>
</evidence>
<feature type="transmembrane region" description="Helical" evidence="12">
    <location>
        <begin position="260"/>
        <end position="287"/>
    </location>
</feature>
<keyword evidence="7 12" id="KW-0472">Membrane</keyword>
<dbReference type="PROSITE" id="PS00211">
    <property type="entry name" value="ABC_TRANSPORTER_1"/>
    <property type="match status" value="1"/>
</dbReference>
<dbReference type="Proteomes" id="UP001497497">
    <property type="component" value="Unassembled WGS sequence"/>
</dbReference>
<feature type="region of interest" description="Disordered" evidence="11">
    <location>
        <begin position="712"/>
        <end position="743"/>
    </location>
</feature>
<dbReference type="InterPro" id="IPR017871">
    <property type="entry name" value="ABC_transporter-like_CS"/>
</dbReference>
<evidence type="ECO:0000256" key="2">
    <source>
        <dbReference type="ARBA" id="ARBA00022448"/>
    </source>
</evidence>
<evidence type="ECO:0000313" key="16">
    <source>
        <dbReference type="Proteomes" id="UP001497497"/>
    </source>
</evidence>
<keyword evidence="2" id="KW-0813">Transport</keyword>
<accession>A0AAV2IMV6</accession>